<feature type="chain" id="PRO_5035231733" description="BIG2 domain-containing protein" evidence="2">
    <location>
        <begin position="28"/>
        <end position="451"/>
    </location>
</feature>
<evidence type="ECO:0000313" key="5">
    <source>
        <dbReference type="Proteomes" id="UP000626244"/>
    </source>
</evidence>
<dbReference type="RefSeq" id="WP_088003451.1">
    <property type="nucleotide sequence ID" value="NZ_BMHB01000004.1"/>
</dbReference>
<evidence type="ECO:0000313" key="4">
    <source>
        <dbReference type="EMBL" id="GGI17961.1"/>
    </source>
</evidence>
<feature type="domain" description="BIG2" evidence="3">
    <location>
        <begin position="30"/>
        <end position="103"/>
    </location>
</feature>
<name>A0A8J3F5J3_9BACI</name>
<dbReference type="SUPFAM" id="SSF89260">
    <property type="entry name" value="Collagen-binding domain"/>
    <property type="match status" value="1"/>
</dbReference>
<evidence type="ECO:0000256" key="2">
    <source>
        <dbReference type="SAM" id="SignalP"/>
    </source>
</evidence>
<dbReference type="Proteomes" id="UP000626244">
    <property type="component" value="Unassembled WGS sequence"/>
</dbReference>
<dbReference type="PANTHER" id="PTHR22939">
    <property type="entry name" value="SERINE PROTEASE FAMILY S1C HTRA-RELATED"/>
    <property type="match status" value="1"/>
</dbReference>
<dbReference type="InterPro" id="IPR008964">
    <property type="entry name" value="Invasin/intimin_cell_adhesion"/>
</dbReference>
<reference evidence="5" key="1">
    <citation type="journal article" date="2019" name="Int. J. Syst. Evol. Microbiol.">
        <title>The Global Catalogue of Microorganisms (GCM) 10K type strain sequencing project: providing services to taxonomists for standard genome sequencing and annotation.</title>
        <authorList>
            <consortium name="The Broad Institute Genomics Platform"/>
            <consortium name="The Broad Institute Genome Sequencing Center for Infectious Disease"/>
            <person name="Wu L."/>
            <person name="Ma J."/>
        </authorList>
    </citation>
    <scope>NUCLEOTIDE SEQUENCE [LARGE SCALE GENOMIC DNA]</scope>
    <source>
        <strain evidence="5">CGMCC 1.14993</strain>
    </source>
</reference>
<evidence type="ECO:0000256" key="1">
    <source>
        <dbReference type="ARBA" id="ARBA00022825"/>
    </source>
</evidence>
<protein>
    <recommendedName>
        <fullName evidence="3">BIG2 domain-containing protein</fullName>
    </recommendedName>
</protein>
<dbReference type="PRINTS" id="PR00834">
    <property type="entry name" value="PROTEASES2C"/>
</dbReference>
<keyword evidence="1" id="KW-0720">Serine protease</keyword>
<dbReference type="Gene3D" id="2.40.10.120">
    <property type="match status" value="1"/>
</dbReference>
<dbReference type="InterPro" id="IPR009003">
    <property type="entry name" value="Peptidase_S1_PA"/>
</dbReference>
<dbReference type="SUPFAM" id="SSF49373">
    <property type="entry name" value="Invasin/intimin cell-adhesion fragments"/>
    <property type="match status" value="1"/>
</dbReference>
<dbReference type="InterPro" id="IPR001940">
    <property type="entry name" value="Peptidase_S1C"/>
</dbReference>
<dbReference type="EMBL" id="BMHB01000004">
    <property type="protein sequence ID" value="GGI17961.1"/>
    <property type="molecule type" value="Genomic_DNA"/>
</dbReference>
<proteinExistence type="predicted"/>
<keyword evidence="5" id="KW-1185">Reference proteome</keyword>
<accession>A0A8J3F5J3</accession>
<evidence type="ECO:0000259" key="3">
    <source>
        <dbReference type="SMART" id="SM00635"/>
    </source>
</evidence>
<dbReference type="SUPFAM" id="SSF50494">
    <property type="entry name" value="Trypsin-like serine proteases"/>
    <property type="match status" value="1"/>
</dbReference>
<keyword evidence="2" id="KW-0732">Signal</keyword>
<keyword evidence="1" id="KW-0645">Protease</keyword>
<feature type="signal peptide" evidence="2">
    <location>
        <begin position="1"/>
        <end position="27"/>
    </location>
</feature>
<dbReference type="Gene3D" id="2.60.40.1080">
    <property type="match status" value="1"/>
</dbReference>
<gene>
    <name evidence="4" type="ORF">GCM10007380_40550</name>
</gene>
<dbReference type="AlphaFoldDB" id="A0A8J3F5J3"/>
<dbReference type="Pfam" id="PF13365">
    <property type="entry name" value="Trypsin_2"/>
    <property type="match status" value="1"/>
</dbReference>
<dbReference type="PANTHER" id="PTHR22939:SF129">
    <property type="entry name" value="SERINE PROTEASE HTRA2, MITOCHONDRIAL"/>
    <property type="match status" value="1"/>
</dbReference>
<keyword evidence="1" id="KW-0378">Hydrolase</keyword>
<dbReference type="Gene3D" id="2.60.120.380">
    <property type="match status" value="1"/>
</dbReference>
<dbReference type="InterPro" id="IPR003343">
    <property type="entry name" value="Big_2"/>
</dbReference>
<dbReference type="Pfam" id="PF02368">
    <property type="entry name" value="Big_2"/>
    <property type="match status" value="1"/>
</dbReference>
<dbReference type="GO" id="GO:0006508">
    <property type="term" value="P:proteolysis"/>
    <property type="evidence" value="ECO:0007669"/>
    <property type="project" value="InterPro"/>
</dbReference>
<dbReference type="SMART" id="SM00635">
    <property type="entry name" value="BID_2"/>
    <property type="match status" value="1"/>
</dbReference>
<dbReference type="GO" id="GO:0004252">
    <property type="term" value="F:serine-type endopeptidase activity"/>
    <property type="evidence" value="ECO:0007669"/>
    <property type="project" value="InterPro"/>
</dbReference>
<organism evidence="4 5">
    <name type="scientific">Gottfriedia solisilvae</name>
    <dbReference type="NCBI Taxonomy" id="1516104"/>
    <lineage>
        <taxon>Bacteria</taxon>
        <taxon>Bacillati</taxon>
        <taxon>Bacillota</taxon>
        <taxon>Bacilli</taxon>
        <taxon>Bacillales</taxon>
        <taxon>Bacillaceae</taxon>
        <taxon>Gottfriedia</taxon>
    </lineage>
</organism>
<comment type="caution">
    <text evidence="4">The sequence shown here is derived from an EMBL/GenBank/DDBJ whole genome shotgun (WGS) entry which is preliminary data.</text>
</comment>
<sequence length="451" mass="49533">MKRFRNLVLSLVVALFFIQGYTNSASAATVKPSIKLTQSKLSIYVGQSKQLTYKSQNIKNNPVVWSTSNSGVLSVKNGKVTALKPGKANITVSVPKLKIKSVAAISVSKKKLSAKEAFDKVNKSVVYIESYNQNNQLVGTGSGFIVSKDGKIVTNHHVVSDVSLVSKVKIKLSNGITYETNRVKGYNADKDIVILKIDGPTNLPVVTLADSSKVQTGEKVYALGSPRGVQNTITEGIVSNKNVVIGKNQYIQTSAPITPGNSGGVLVNVYGEVIGVNDLARVDAQNMNYAIPINVYKQIPANSNYDLLEINKAYYVPAQGKGSVDEEESNNTIDDADYIPYEDAMLYGTFSNNQDMDFYYFLITDNENISIIASTTDAKYSEDLTFALYDVDGEFIDVCTAEWDPERQRYYCYLSNDLTPGFYHIGVYVDPQAKYNNAGQEYSVSVWIGQQ</sequence>
<dbReference type="OrthoDB" id="189537at2"/>